<sequence length="613" mass="63449">MGGDDVRFSGVLSSSTHGLADASALSNPVAFNAHQATAQEEAERLHADLGRRHGQDESSLYASAEGPLSTGQAEGENLLAAAERAGMGPEPSTADLLEESSRLSAKARQQTEEQRASEPGNGGTDAAGATPLLPTGGEGNVTASPVESSDPPAVNGSDAAAPQPAANGTAQVAAEGPEEPSFVARKALPGLEGPWVGILASPSEVQCDDAATELRSTEGGLFGGPTIPSSCFNEYYAQWVEAAGARAFAIPFDASDELLELVVTGASAIVWPGGDLVLDPNTTFYQTARRLLDLVINANRQGRLMPLLGICQGHELMAALVHGSPSILRIGAFQARSVVLQQRLSAEAQQSELLATLGHEHTSMLANLPVALHINSDGVDPAAFRESRNLAALFRVVATATDVNQQSMVSIMEARTMPLIGIQWHPERSQFDWRPSIKAPHGPEAIAFAAGLADAFVNIARLSPHSMSTEQHRRMVLQTATRAAKRVSMGDLETSVTALLFDPPTPTAAEDGSRTVLGGHAWRLPADQVTDHSAQQPAAATNVTANATLADAPADEAAEAEGAEAQAEAAAEAEAEAEAGAEAAAGADAAEQDMSLLQRVATAAGSLRSALLG</sequence>
<evidence type="ECO:0000256" key="5">
    <source>
        <dbReference type="ARBA" id="ARBA00022729"/>
    </source>
</evidence>
<dbReference type="GO" id="GO:0046900">
    <property type="term" value="P:tetrahydrofolylpolyglutamate metabolic process"/>
    <property type="evidence" value="ECO:0007669"/>
    <property type="project" value="TreeGrafter"/>
</dbReference>
<dbReference type="Gene3D" id="3.40.50.880">
    <property type="match status" value="1"/>
</dbReference>
<keyword evidence="4" id="KW-0964">Secreted</keyword>
<dbReference type="Pfam" id="PF07722">
    <property type="entry name" value="Peptidase_C26"/>
    <property type="match status" value="1"/>
</dbReference>
<evidence type="ECO:0000256" key="9">
    <source>
        <dbReference type="SAM" id="MobiDB-lite"/>
    </source>
</evidence>
<evidence type="ECO:0000256" key="2">
    <source>
        <dbReference type="ARBA" id="ARBA00011083"/>
    </source>
</evidence>
<dbReference type="GO" id="GO:0005576">
    <property type="term" value="C:extracellular region"/>
    <property type="evidence" value="ECO:0007669"/>
    <property type="project" value="UniProtKB-SubCell"/>
</dbReference>
<keyword evidence="6 8" id="KW-0378">Hydrolase</keyword>
<feature type="active site" description="Proton donor" evidence="7">
    <location>
        <position position="425"/>
    </location>
</feature>
<organism evidence="10">
    <name type="scientific">Cafeteria roenbergensis</name>
    <name type="common">Marine flagellate</name>
    <dbReference type="NCBI Taxonomy" id="33653"/>
    <lineage>
        <taxon>Eukaryota</taxon>
        <taxon>Sar</taxon>
        <taxon>Stramenopiles</taxon>
        <taxon>Bigyra</taxon>
        <taxon>Opalozoa</taxon>
        <taxon>Bicosoecida</taxon>
        <taxon>Cafeteriaceae</taxon>
        <taxon>Cafeteria</taxon>
    </lineage>
</organism>
<dbReference type="PROSITE" id="PS51275">
    <property type="entry name" value="PEPTIDASE_C26_GGH"/>
    <property type="match status" value="1"/>
</dbReference>
<dbReference type="SUPFAM" id="SSF52317">
    <property type="entry name" value="Class I glutamine amidotransferase-like"/>
    <property type="match status" value="1"/>
</dbReference>
<evidence type="ECO:0000256" key="1">
    <source>
        <dbReference type="ARBA" id="ARBA00004239"/>
    </source>
</evidence>
<comment type="similarity">
    <text evidence="2">Belongs to the peptidase C26 family.</text>
</comment>
<comment type="catalytic activity">
    <reaction evidence="8">
        <text>(6S)-5,6,7,8-tetrahydrofolyl-(gamma-L-Glu)(n) + (n-1) H2O = (6S)-5,6,7,8-tetrahydrofolate + (n-1) L-glutamate</text>
        <dbReference type="Rhea" id="RHEA:56784"/>
        <dbReference type="Rhea" id="RHEA-COMP:14738"/>
        <dbReference type="ChEBI" id="CHEBI:15377"/>
        <dbReference type="ChEBI" id="CHEBI:29985"/>
        <dbReference type="ChEBI" id="CHEBI:57453"/>
        <dbReference type="ChEBI" id="CHEBI:141005"/>
        <dbReference type="EC" id="3.4.19.9"/>
    </reaction>
</comment>
<name>A0A7S0JPR6_CAFRO</name>
<feature type="region of interest" description="Disordered" evidence="9">
    <location>
        <begin position="31"/>
        <end position="178"/>
    </location>
</feature>
<dbReference type="AlphaFoldDB" id="A0A7S0JPR6"/>
<feature type="compositionally biased region" description="Basic and acidic residues" evidence="9">
    <location>
        <begin position="41"/>
        <end position="56"/>
    </location>
</feature>
<dbReference type="EC" id="3.4.19.9" evidence="3 8"/>
<reference evidence="10" key="1">
    <citation type="submission" date="2021-01" db="EMBL/GenBank/DDBJ databases">
        <authorList>
            <person name="Corre E."/>
            <person name="Pelletier E."/>
            <person name="Niang G."/>
            <person name="Scheremetjew M."/>
            <person name="Finn R."/>
            <person name="Kale V."/>
            <person name="Holt S."/>
            <person name="Cochrane G."/>
            <person name="Meng A."/>
            <person name="Brown T."/>
            <person name="Cohen L."/>
        </authorList>
    </citation>
    <scope>NUCLEOTIDE SEQUENCE</scope>
    <source>
        <strain evidence="10">E4-10</strain>
    </source>
</reference>
<keyword evidence="5" id="KW-0732">Signal</keyword>
<evidence type="ECO:0000256" key="8">
    <source>
        <dbReference type="PROSITE-ProRule" id="PRU00607"/>
    </source>
</evidence>
<proteinExistence type="inferred from homology"/>
<evidence type="ECO:0000313" key="10">
    <source>
        <dbReference type="EMBL" id="CAD8557581.1"/>
    </source>
</evidence>
<evidence type="ECO:0000256" key="6">
    <source>
        <dbReference type="ARBA" id="ARBA00022801"/>
    </source>
</evidence>
<feature type="active site" description="Nucleophile" evidence="7 8">
    <location>
        <position position="311"/>
    </location>
</feature>
<accession>A0A7S0JPR6</accession>
<gene>
    <name evidence="10" type="ORF">CROE0942_LOCUS1915</name>
</gene>
<evidence type="ECO:0000256" key="4">
    <source>
        <dbReference type="ARBA" id="ARBA00022525"/>
    </source>
</evidence>
<dbReference type="InterPro" id="IPR015527">
    <property type="entry name" value="Pept_C26_g-glut_hydrolase"/>
</dbReference>
<evidence type="ECO:0000256" key="7">
    <source>
        <dbReference type="PIRSR" id="PIRSR615527-1"/>
    </source>
</evidence>
<dbReference type="InterPro" id="IPR011697">
    <property type="entry name" value="Peptidase_C26"/>
</dbReference>
<dbReference type="GO" id="GO:0034722">
    <property type="term" value="F:gamma-glutamyl-peptidase activity"/>
    <property type="evidence" value="ECO:0007669"/>
    <property type="project" value="UniProtKB-UniRule"/>
</dbReference>
<dbReference type="GO" id="GO:0005773">
    <property type="term" value="C:vacuole"/>
    <property type="evidence" value="ECO:0007669"/>
    <property type="project" value="TreeGrafter"/>
</dbReference>
<dbReference type="EMBL" id="HBET01002838">
    <property type="protein sequence ID" value="CAD8557581.1"/>
    <property type="molecule type" value="Transcribed_RNA"/>
</dbReference>
<dbReference type="PANTHER" id="PTHR11315:SF0">
    <property type="entry name" value="FOLATE GAMMA-GLUTAMYL HYDROLASE"/>
    <property type="match status" value="1"/>
</dbReference>
<dbReference type="PROSITE" id="PS51273">
    <property type="entry name" value="GATASE_TYPE_1"/>
    <property type="match status" value="1"/>
</dbReference>
<dbReference type="PANTHER" id="PTHR11315">
    <property type="entry name" value="PROTEASE FAMILY C26 GAMMA-GLUTAMYL HYDROLASE"/>
    <property type="match status" value="1"/>
</dbReference>
<dbReference type="InterPro" id="IPR029062">
    <property type="entry name" value="Class_I_gatase-like"/>
</dbReference>
<protein>
    <recommendedName>
        <fullName evidence="3 8">folate gamma-glutamyl hydrolase</fullName>
        <ecNumber evidence="3 8">3.4.19.9</ecNumber>
    </recommendedName>
</protein>
<feature type="active site" evidence="8">
    <location>
        <position position="425"/>
    </location>
</feature>
<evidence type="ECO:0000256" key="3">
    <source>
        <dbReference type="ARBA" id="ARBA00012886"/>
    </source>
</evidence>
<comment type="subcellular location">
    <subcellularLocation>
        <location evidence="1">Secreted</location>
        <location evidence="1">Extracellular space</location>
    </subcellularLocation>
</comment>